<organism evidence="1 2">
    <name type="scientific">Streblomastix strix</name>
    <dbReference type="NCBI Taxonomy" id="222440"/>
    <lineage>
        <taxon>Eukaryota</taxon>
        <taxon>Metamonada</taxon>
        <taxon>Preaxostyla</taxon>
        <taxon>Oxymonadida</taxon>
        <taxon>Streblomastigidae</taxon>
        <taxon>Streblomastix</taxon>
    </lineage>
</organism>
<evidence type="ECO:0000313" key="1">
    <source>
        <dbReference type="EMBL" id="KAA6402164.1"/>
    </source>
</evidence>
<evidence type="ECO:0000313" key="2">
    <source>
        <dbReference type="Proteomes" id="UP000324800"/>
    </source>
</evidence>
<gene>
    <name evidence="1" type="ORF">EZS28_002313</name>
</gene>
<dbReference type="AlphaFoldDB" id="A0A5J4X4K3"/>
<proteinExistence type="predicted"/>
<comment type="caution">
    <text evidence="1">The sequence shown here is derived from an EMBL/GenBank/DDBJ whole genome shotgun (WGS) entry which is preliminary data.</text>
</comment>
<reference evidence="1 2" key="1">
    <citation type="submission" date="2019-03" db="EMBL/GenBank/DDBJ databases">
        <title>Single cell metagenomics reveals metabolic interactions within the superorganism composed of flagellate Streblomastix strix and complex community of Bacteroidetes bacteria on its surface.</title>
        <authorList>
            <person name="Treitli S.C."/>
            <person name="Kolisko M."/>
            <person name="Husnik F."/>
            <person name="Keeling P."/>
            <person name="Hampl V."/>
        </authorList>
    </citation>
    <scope>NUCLEOTIDE SEQUENCE [LARGE SCALE GENOMIC DNA]</scope>
    <source>
        <strain evidence="1">ST1C</strain>
    </source>
</reference>
<protein>
    <submittedName>
        <fullName evidence="1">Uncharacterized protein</fullName>
    </submittedName>
</protein>
<name>A0A5J4X4K3_9EUKA</name>
<dbReference type="EMBL" id="SNRW01000277">
    <property type="protein sequence ID" value="KAA6402164.1"/>
    <property type="molecule type" value="Genomic_DNA"/>
</dbReference>
<accession>A0A5J4X4K3</accession>
<sequence length="69" mass="7329">MGFFNKTANFESQFFWGVKYAAQWITPTPHKVLSSIAVPVGMIHPGIDGALGAGAGLAGAVDRLINKRV</sequence>
<dbReference type="Proteomes" id="UP000324800">
    <property type="component" value="Unassembled WGS sequence"/>
</dbReference>